<dbReference type="GO" id="GO:0008168">
    <property type="term" value="F:methyltransferase activity"/>
    <property type="evidence" value="ECO:0007669"/>
    <property type="project" value="UniProtKB-KW"/>
</dbReference>
<keyword evidence="1 4" id="KW-0489">Methyltransferase</keyword>
<dbReference type="EMBL" id="LLXI01002917">
    <property type="protein sequence ID" value="PKY58241.1"/>
    <property type="molecule type" value="Genomic_DNA"/>
</dbReference>
<reference evidence="4 5" key="1">
    <citation type="submission" date="2015-10" db="EMBL/GenBank/DDBJ databases">
        <title>Genome analyses suggest a sexual origin of heterokaryosis in a supposedly ancient asexual fungus.</title>
        <authorList>
            <person name="Ropars J."/>
            <person name="Sedzielewska K."/>
            <person name="Noel J."/>
            <person name="Charron P."/>
            <person name="Farinelli L."/>
            <person name="Marton T."/>
            <person name="Kruger M."/>
            <person name="Pelin A."/>
            <person name="Brachmann A."/>
            <person name="Corradi N."/>
        </authorList>
    </citation>
    <scope>NUCLEOTIDE SEQUENCE [LARGE SCALE GENOMIC DNA]</scope>
    <source>
        <strain evidence="4 5">A4</strain>
    </source>
</reference>
<evidence type="ECO:0000313" key="4">
    <source>
        <dbReference type="EMBL" id="PKY58241.1"/>
    </source>
</evidence>
<comment type="caution">
    <text evidence="4">The sequence shown here is derived from an EMBL/GenBank/DDBJ whole genome shotgun (WGS) entry which is preliminary data.</text>
</comment>
<evidence type="ECO:0000256" key="3">
    <source>
        <dbReference type="SAM" id="MobiDB-lite"/>
    </source>
</evidence>
<dbReference type="AlphaFoldDB" id="A0A2I1HH84"/>
<keyword evidence="5" id="KW-1185">Reference proteome</keyword>
<dbReference type="Proteomes" id="UP000234323">
    <property type="component" value="Unassembled WGS sequence"/>
</dbReference>
<accession>A0A2I1HH84</accession>
<evidence type="ECO:0000313" key="5">
    <source>
        <dbReference type="Proteomes" id="UP000234323"/>
    </source>
</evidence>
<dbReference type="GO" id="GO:0032259">
    <property type="term" value="P:methylation"/>
    <property type="evidence" value="ECO:0007669"/>
    <property type="project" value="UniProtKB-KW"/>
</dbReference>
<protein>
    <submittedName>
        <fullName evidence="4">S-adenosyl-L-methionine-dependent methyltransferase</fullName>
    </submittedName>
</protein>
<proteinExistence type="predicted"/>
<evidence type="ECO:0000256" key="1">
    <source>
        <dbReference type="ARBA" id="ARBA00022603"/>
    </source>
</evidence>
<organism evidence="4 5">
    <name type="scientific">Rhizophagus irregularis</name>
    <dbReference type="NCBI Taxonomy" id="588596"/>
    <lineage>
        <taxon>Eukaryota</taxon>
        <taxon>Fungi</taxon>
        <taxon>Fungi incertae sedis</taxon>
        <taxon>Mucoromycota</taxon>
        <taxon>Glomeromycotina</taxon>
        <taxon>Glomeromycetes</taxon>
        <taxon>Glomerales</taxon>
        <taxon>Glomeraceae</taxon>
        <taxon>Rhizophagus</taxon>
    </lineage>
</organism>
<feature type="region of interest" description="Disordered" evidence="3">
    <location>
        <begin position="161"/>
        <end position="180"/>
    </location>
</feature>
<dbReference type="VEuPathDB" id="FungiDB:RhiirFUN_005752"/>
<dbReference type="VEuPathDB" id="FungiDB:RhiirA1_337959"/>
<dbReference type="SUPFAM" id="SSF53335">
    <property type="entry name" value="S-adenosyl-L-methionine-dependent methyltransferases"/>
    <property type="match status" value="1"/>
</dbReference>
<gene>
    <name evidence="4" type="ORF">RhiirA4_449227</name>
</gene>
<dbReference type="VEuPathDB" id="FungiDB:FUN_006042"/>
<dbReference type="CDD" id="cd02440">
    <property type="entry name" value="AdoMet_MTases"/>
    <property type="match status" value="1"/>
</dbReference>
<dbReference type="InterPro" id="IPR051052">
    <property type="entry name" value="Diverse_substrate_MTase"/>
</dbReference>
<sequence>MSSNPFDTNASDYDKIPFNLTVAKNCSKAIIDELGNELNPEKTEVIDFACGTGLISQELRSYVKSIVGIDMAQGMVDEYNKKVLQQGIDENEMKAICLELKEGDQLNGRKFDLVVCASAYHHIDDVTTISRILASYLKPSGKLIVLDLIKDPATKDKLHEGFTDHHHGHHHGHHEDSTAHKEDHEDVINKFAGTVVHRGGFYPEEIEKIFLDTGVLEDVKVEVAFTFNRFIKQDQKEYTFKYLIAKENLTLSFPCYNRDAFIGCALADVKKEIAYGKKLLMKGRIPKFKD</sequence>
<dbReference type="Pfam" id="PF13489">
    <property type="entry name" value="Methyltransf_23"/>
    <property type="match status" value="1"/>
</dbReference>
<name>A0A2I1HH84_9GLOM</name>
<dbReference type="Gene3D" id="3.40.50.150">
    <property type="entry name" value="Vaccinia Virus protein VP39"/>
    <property type="match status" value="1"/>
</dbReference>
<dbReference type="PANTHER" id="PTHR44942:SF4">
    <property type="entry name" value="METHYLTRANSFERASE TYPE 11 DOMAIN-CONTAINING PROTEIN"/>
    <property type="match status" value="1"/>
</dbReference>
<evidence type="ECO:0000256" key="2">
    <source>
        <dbReference type="ARBA" id="ARBA00022679"/>
    </source>
</evidence>
<dbReference type="PANTHER" id="PTHR44942">
    <property type="entry name" value="METHYLTRANSF_11 DOMAIN-CONTAINING PROTEIN"/>
    <property type="match status" value="1"/>
</dbReference>
<keyword evidence="2 4" id="KW-0808">Transferase</keyword>
<dbReference type="InterPro" id="IPR029063">
    <property type="entry name" value="SAM-dependent_MTases_sf"/>
</dbReference>